<sequence>SESGSSSFIDENEEQSSKKNKPSKRKEANDSGKGKKRPSASENKIEHLKKYLRVAGIRISNYNKLFENCKTIKAKCEKMMSLLEKEGLKGRPTLEKCKKLRVKIETKREIAELDVSNILKEGGGRPKRSVCSDTTNCKQDEEKSTPIKKFSRLQDIFDSEESD</sequence>
<organism evidence="2 3">
    <name type="scientific">Araneus ventricosus</name>
    <name type="common">Orbweaver spider</name>
    <name type="synonym">Epeira ventricosa</name>
    <dbReference type="NCBI Taxonomy" id="182803"/>
    <lineage>
        <taxon>Eukaryota</taxon>
        <taxon>Metazoa</taxon>
        <taxon>Ecdysozoa</taxon>
        <taxon>Arthropoda</taxon>
        <taxon>Chelicerata</taxon>
        <taxon>Arachnida</taxon>
        <taxon>Araneae</taxon>
        <taxon>Araneomorphae</taxon>
        <taxon>Entelegynae</taxon>
        <taxon>Araneoidea</taxon>
        <taxon>Araneidae</taxon>
        <taxon>Araneus</taxon>
    </lineage>
</organism>
<evidence type="ECO:0000313" key="2">
    <source>
        <dbReference type="EMBL" id="GBN61815.1"/>
    </source>
</evidence>
<proteinExistence type="predicted"/>
<name>A0A4Y2QC82_ARAVE</name>
<comment type="caution">
    <text evidence="2">The sequence shown here is derived from an EMBL/GenBank/DDBJ whole genome shotgun (WGS) entry which is preliminary data.</text>
</comment>
<dbReference type="PANTHER" id="PTHR15410:SF2">
    <property type="entry name" value="HIRA-INTERACTING PROTEIN 3"/>
    <property type="match status" value="1"/>
</dbReference>
<dbReference type="Proteomes" id="UP000499080">
    <property type="component" value="Unassembled WGS sequence"/>
</dbReference>
<reference evidence="2 3" key="1">
    <citation type="journal article" date="2019" name="Sci. Rep.">
        <title>Orb-weaving spider Araneus ventricosus genome elucidates the spidroin gene catalogue.</title>
        <authorList>
            <person name="Kono N."/>
            <person name="Nakamura H."/>
            <person name="Ohtoshi R."/>
            <person name="Moran D.A.P."/>
            <person name="Shinohara A."/>
            <person name="Yoshida Y."/>
            <person name="Fujiwara M."/>
            <person name="Mori M."/>
            <person name="Tomita M."/>
            <person name="Arakawa K."/>
        </authorList>
    </citation>
    <scope>NUCLEOTIDE SEQUENCE [LARGE SCALE GENOMIC DNA]</scope>
</reference>
<dbReference type="PANTHER" id="PTHR15410">
    <property type="entry name" value="HIRA-INTERACTING PROTEIN 3"/>
    <property type="match status" value="1"/>
</dbReference>
<feature type="region of interest" description="Disordered" evidence="1">
    <location>
        <begin position="1"/>
        <end position="45"/>
    </location>
</feature>
<dbReference type="EMBL" id="BGPR01013702">
    <property type="protein sequence ID" value="GBN61815.1"/>
    <property type="molecule type" value="Genomic_DNA"/>
</dbReference>
<accession>A0A4Y2QC82</accession>
<gene>
    <name evidence="2" type="ORF">AVEN_29524_1</name>
</gene>
<dbReference type="GO" id="GO:0005634">
    <property type="term" value="C:nucleus"/>
    <property type="evidence" value="ECO:0007669"/>
    <property type="project" value="TreeGrafter"/>
</dbReference>
<feature type="region of interest" description="Disordered" evidence="1">
    <location>
        <begin position="121"/>
        <end position="145"/>
    </location>
</feature>
<dbReference type="OrthoDB" id="552755at2759"/>
<feature type="non-terminal residue" evidence="2">
    <location>
        <position position="1"/>
    </location>
</feature>
<evidence type="ECO:0000313" key="3">
    <source>
        <dbReference type="Proteomes" id="UP000499080"/>
    </source>
</evidence>
<evidence type="ECO:0008006" key="4">
    <source>
        <dbReference type="Google" id="ProtNLM"/>
    </source>
</evidence>
<protein>
    <recommendedName>
        <fullName evidence="4">Histone chaperone domain-containing protein</fullName>
    </recommendedName>
</protein>
<dbReference type="AlphaFoldDB" id="A0A4Y2QC82"/>
<dbReference type="InterPro" id="IPR037647">
    <property type="entry name" value="HIRIP3"/>
</dbReference>
<keyword evidence="3" id="KW-1185">Reference proteome</keyword>
<evidence type="ECO:0000256" key="1">
    <source>
        <dbReference type="SAM" id="MobiDB-lite"/>
    </source>
</evidence>